<reference evidence="3" key="1">
    <citation type="journal article" date="2008" name="Nat. Genet.">
        <title>The Pristionchus pacificus genome provides a unique perspective on nematode lifestyle and parasitism.</title>
        <authorList>
            <person name="Dieterich C."/>
            <person name="Clifton S.W."/>
            <person name="Schuster L.N."/>
            <person name="Chinwalla A."/>
            <person name="Delehaunty K."/>
            <person name="Dinkelacker I."/>
            <person name="Fulton L."/>
            <person name="Fulton R."/>
            <person name="Godfrey J."/>
            <person name="Minx P."/>
            <person name="Mitreva M."/>
            <person name="Roeseler W."/>
            <person name="Tian H."/>
            <person name="Witte H."/>
            <person name="Yang S.P."/>
            <person name="Wilson R.K."/>
            <person name="Sommer R.J."/>
        </authorList>
    </citation>
    <scope>NUCLEOTIDE SEQUENCE [LARGE SCALE GENOMIC DNA]</scope>
    <source>
        <strain evidence="3">PS312</strain>
    </source>
</reference>
<accession>A0A2A6BX47</accession>
<feature type="region of interest" description="Disordered" evidence="1">
    <location>
        <begin position="197"/>
        <end position="294"/>
    </location>
</feature>
<feature type="compositionally biased region" description="Acidic residues" evidence="1">
    <location>
        <begin position="77"/>
        <end position="86"/>
    </location>
</feature>
<sequence length="304" mass="32969">MSTTTTSTEQSLDALLSELVQNADDWAALKSDLIDSPASPSSADGQHPCFDQLSRAISSHVTDLLLRRLRAAGRGEEENEDTDDEERPWIDERGRERRGRGFPARSAHAHARDALGSESLRSSRGSLSSRDSPASSGGAAVARHAAAPPPVVRGRAQARCAAASRTPSRAGSTCSLATIQKFAAFVREDAHLVQDVQEGSRYHSENRLDRAYPAPRTDETPLENRASRLRRMSIERRAAERNPRRQCRSDARPPRPGRVAVPAASSELLLPGPGSTYLRAPSSPPSPRLISRPLDKLTTVHGVL</sequence>
<accession>A0A8R1Y306</accession>
<dbReference type="EnsemblMetazoa" id="PPA01507.1">
    <property type="protein sequence ID" value="PPA01507.1"/>
    <property type="gene ID" value="WBGene00091061"/>
</dbReference>
<keyword evidence="3" id="KW-1185">Reference proteome</keyword>
<name>A0A2A6BX47_PRIPA</name>
<protein>
    <submittedName>
        <fullName evidence="2">Uncharacterized protein</fullName>
    </submittedName>
</protein>
<evidence type="ECO:0000313" key="3">
    <source>
        <dbReference type="Proteomes" id="UP000005239"/>
    </source>
</evidence>
<gene>
    <name evidence="2" type="primary">WBGene00091061</name>
</gene>
<dbReference type="OrthoDB" id="5875616at2759"/>
<dbReference type="AlphaFoldDB" id="A0A2A6BX47"/>
<dbReference type="Proteomes" id="UP000005239">
    <property type="component" value="Unassembled WGS sequence"/>
</dbReference>
<evidence type="ECO:0000313" key="2">
    <source>
        <dbReference type="EnsemblMetazoa" id="PPA01507.1"/>
    </source>
</evidence>
<reference evidence="2" key="2">
    <citation type="submission" date="2022-06" db="UniProtKB">
        <authorList>
            <consortium name="EnsemblMetazoa"/>
        </authorList>
    </citation>
    <scope>IDENTIFICATION</scope>
    <source>
        <strain evidence="2">PS312</strain>
    </source>
</reference>
<feature type="compositionally biased region" description="Low complexity" evidence="1">
    <location>
        <begin position="116"/>
        <end position="146"/>
    </location>
</feature>
<evidence type="ECO:0000256" key="1">
    <source>
        <dbReference type="SAM" id="MobiDB-lite"/>
    </source>
</evidence>
<proteinExistence type="predicted"/>
<feature type="compositionally biased region" description="Basic and acidic residues" evidence="1">
    <location>
        <begin position="232"/>
        <end position="253"/>
    </location>
</feature>
<feature type="compositionally biased region" description="Basic and acidic residues" evidence="1">
    <location>
        <begin position="197"/>
        <end position="210"/>
    </location>
</feature>
<feature type="region of interest" description="Disordered" evidence="1">
    <location>
        <begin position="73"/>
        <end position="153"/>
    </location>
</feature>
<organism evidence="2 3">
    <name type="scientific">Pristionchus pacificus</name>
    <name type="common">Parasitic nematode worm</name>
    <dbReference type="NCBI Taxonomy" id="54126"/>
    <lineage>
        <taxon>Eukaryota</taxon>
        <taxon>Metazoa</taxon>
        <taxon>Ecdysozoa</taxon>
        <taxon>Nematoda</taxon>
        <taxon>Chromadorea</taxon>
        <taxon>Rhabditida</taxon>
        <taxon>Rhabditina</taxon>
        <taxon>Diplogasteromorpha</taxon>
        <taxon>Diplogasteroidea</taxon>
        <taxon>Neodiplogasteridae</taxon>
        <taxon>Pristionchus</taxon>
    </lineage>
</organism>